<dbReference type="AlphaFoldDB" id="A0ABD1ZJN7"/>
<proteinExistence type="predicted"/>
<gene>
    <name evidence="1" type="ORF">R1flu_019716</name>
</gene>
<accession>A0ABD1ZJN7</accession>
<dbReference type="EMBL" id="JBHFFA010000001">
    <property type="protein sequence ID" value="KAL2651588.1"/>
    <property type="molecule type" value="Genomic_DNA"/>
</dbReference>
<keyword evidence="2" id="KW-1185">Reference proteome</keyword>
<dbReference type="Proteomes" id="UP001605036">
    <property type="component" value="Unassembled WGS sequence"/>
</dbReference>
<reference evidence="1 2" key="1">
    <citation type="submission" date="2024-09" db="EMBL/GenBank/DDBJ databases">
        <title>Chromosome-scale assembly of Riccia fluitans.</title>
        <authorList>
            <person name="Paukszto L."/>
            <person name="Sawicki J."/>
            <person name="Karawczyk K."/>
            <person name="Piernik-Szablinska J."/>
            <person name="Szczecinska M."/>
            <person name="Mazdziarz M."/>
        </authorList>
    </citation>
    <scope>NUCLEOTIDE SEQUENCE [LARGE SCALE GENOMIC DNA]</scope>
    <source>
        <strain evidence="1">Rf_01</strain>
        <tissue evidence="1">Aerial parts of the thallus</tissue>
    </source>
</reference>
<protein>
    <submittedName>
        <fullName evidence="1">Uncharacterized protein</fullName>
    </submittedName>
</protein>
<comment type="caution">
    <text evidence="1">The sequence shown here is derived from an EMBL/GenBank/DDBJ whole genome shotgun (WGS) entry which is preliminary data.</text>
</comment>
<sequence>MRRLRLLMQLAEMTLEKKSHNSCRKKKKKVETVVQRMPDEILQGPTPGHESCGTLQLQEWFEWFSIAAARRNSKSKFVAVVKWAATERFMYVASVGKFAALLDVEKNSWTVLTSHTFLWWSRLFLLGARPAALHVCEPRVDIKL</sequence>
<organism evidence="1 2">
    <name type="scientific">Riccia fluitans</name>
    <dbReference type="NCBI Taxonomy" id="41844"/>
    <lineage>
        <taxon>Eukaryota</taxon>
        <taxon>Viridiplantae</taxon>
        <taxon>Streptophyta</taxon>
        <taxon>Embryophyta</taxon>
        <taxon>Marchantiophyta</taxon>
        <taxon>Marchantiopsida</taxon>
        <taxon>Marchantiidae</taxon>
        <taxon>Marchantiales</taxon>
        <taxon>Ricciaceae</taxon>
        <taxon>Riccia</taxon>
    </lineage>
</organism>
<evidence type="ECO:0000313" key="2">
    <source>
        <dbReference type="Proteomes" id="UP001605036"/>
    </source>
</evidence>
<name>A0ABD1ZJN7_9MARC</name>
<evidence type="ECO:0000313" key="1">
    <source>
        <dbReference type="EMBL" id="KAL2651588.1"/>
    </source>
</evidence>